<evidence type="ECO:0000313" key="2">
    <source>
        <dbReference type="EMBL" id="GFQ85543.1"/>
    </source>
</evidence>
<sequence>MEIQKLLAITRWSYIKEDNPADNASNLTGNRRSTHRPRESNKSEQKMSERFKDPNWSYFGPRGFIKLTKTIPSIQDLVGGEGLHNNNIHFKSISPY</sequence>
<accession>A0A8X6GMD6</accession>
<feature type="compositionally biased region" description="Polar residues" evidence="1">
    <location>
        <begin position="22"/>
        <end position="31"/>
    </location>
</feature>
<evidence type="ECO:0000256" key="1">
    <source>
        <dbReference type="SAM" id="MobiDB-lite"/>
    </source>
</evidence>
<proteinExistence type="predicted"/>
<dbReference type="Proteomes" id="UP000887116">
    <property type="component" value="Unassembled WGS sequence"/>
</dbReference>
<dbReference type="EMBL" id="BMAO01003075">
    <property type="protein sequence ID" value="GFQ85543.1"/>
    <property type="molecule type" value="Genomic_DNA"/>
</dbReference>
<organism evidence="2 3">
    <name type="scientific">Trichonephila clavata</name>
    <name type="common">Joro spider</name>
    <name type="synonym">Nephila clavata</name>
    <dbReference type="NCBI Taxonomy" id="2740835"/>
    <lineage>
        <taxon>Eukaryota</taxon>
        <taxon>Metazoa</taxon>
        <taxon>Ecdysozoa</taxon>
        <taxon>Arthropoda</taxon>
        <taxon>Chelicerata</taxon>
        <taxon>Arachnida</taxon>
        <taxon>Araneae</taxon>
        <taxon>Araneomorphae</taxon>
        <taxon>Entelegynae</taxon>
        <taxon>Araneoidea</taxon>
        <taxon>Nephilidae</taxon>
        <taxon>Trichonephila</taxon>
    </lineage>
</organism>
<keyword evidence="3" id="KW-1185">Reference proteome</keyword>
<protein>
    <submittedName>
        <fullName evidence="2">Uncharacterized protein</fullName>
    </submittedName>
</protein>
<name>A0A8X6GMD6_TRICU</name>
<reference evidence="2" key="1">
    <citation type="submission" date="2020-07" db="EMBL/GenBank/DDBJ databases">
        <title>Multicomponent nature underlies the extraordinary mechanical properties of spider dragline silk.</title>
        <authorList>
            <person name="Kono N."/>
            <person name="Nakamura H."/>
            <person name="Mori M."/>
            <person name="Yoshida Y."/>
            <person name="Ohtoshi R."/>
            <person name="Malay A.D."/>
            <person name="Moran D.A.P."/>
            <person name="Tomita M."/>
            <person name="Numata K."/>
            <person name="Arakawa K."/>
        </authorList>
    </citation>
    <scope>NUCLEOTIDE SEQUENCE</scope>
</reference>
<feature type="region of interest" description="Disordered" evidence="1">
    <location>
        <begin position="19"/>
        <end position="54"/>
    </location>
</feature>
<evidence type="ECO:0000313" key="3">
    <source>
        <dbReference type="Proteomes" id="UP000887116"/>
    </source>
</evidence>
<comment type="caution">
    <text evidence="2">The sequence shown here is derived from an EMBL/GenBank/DDBJ whole genome shotgun (WGS) entry which is preliminary data.</text>
</comment>
<feature type="compositionally biased region" description="Basic and acidic residues" evidence="1">
    <location>
        <begin position="36"/>
        <end position="53"/>
    </location>
</feature>
<dbReference type="AlphaFoldDB" id="A0A8X6GMD6"/>
<gene>
    <name evidence="2" type="ORF">TNCT_66481</name>
</gene>